<feature type="coiled-coil region" evidence="7">
    <location>
        <begin position="372"/>
        <end position="445"/>
    </location>
</feature>
<keyword evidence="5 7" id="KW-0175">Coiled coil</keyword>
<feature type="region of interest" description="Disordered" evidence="8">
    <location>
        <begin position="21"/>
        <end position="49"/>
    </location>
</feature>
<evidence type="ECO:0000256" key="4">
    <source>
        <dbReference type="ARBA" id="ARBA00022553"/>
    </source>
</evidence>
<evidence type="ECO:0000313" key="10">
    <source>
        <dbReference type="EMBL" id="KAK5639321.1"/>
    </source>
</evidence>
<dbReference type="AlphaFoldDB" id="A0AAN7ZG71"/>
<keyword evidence="11" id="KW-1185">Reference proteome</keyword>
<dbReference type="Gene3D" id="1.20.5.1700">
    <property type="match status" value="1"/>
</dbReference>
<dbReference type="InterPro" id="IPR007707">
    <property type="entry name" value="TACC_C"/>
</dbReference>
<dbReference type="EMBL" id="JAVRBK010000009">
    <property type="protein sequence ID" value="KAK5639321.1"/>
    <property type="molecule type" value="Genomic_DNA"/>
</dbReference>
<evidence type="ECO:0000256" key="7">
    <source>
        <dbReference type="SAM" id="Coils"/>
    </source>
</evidence>
<protein>
    <recommendedName>
        <fullName evidence="9">Transforming acidic coiled-coil-containing protein C-terminal domain-containing protein</fullName>
    </recommendedName>
</protein>
<feature type="coiled-coil region" evidence="7">
    <location>
        <begin position="485"/>
        <end position="519"/>
    </location>
</feature>
<dbReference type="Pfam" id="PF05010">
    <property type="entry name" value="TACC_C"/>
    <property type="match status" value="1"/>
</dbReference>
<evidence type="ECO:0000313" key="11">
    <source>
        <dbReference type="Proteomes" id="UP001329430"/>
    </source>
</evidence>
<evidence type="ECO:0000256" key="5">
    <source>
        <dbReference type="ARBA" id="ARBA00023054"/>
    </source>
</evidence>
<evidence type="ECO:0000256" key="8">
    <source>
        <dbReference type="SAM" id="MobiDB-lite"/>
    </source>
</evidence>
<feature type="coiled-coil region" evidence="7">
    <location>
        <begin position="559"/>
        <end position="618"/>
    </location>
</feature>
<gene>
    <name evidence="10" type="ORF">RI129_011813</name>
</gene>
<evidence type="ECO:0000256" key="6">
    <source>
        <dbReference type="ARBA" id="ARBA00023212"/>
    </source>
</evidence>
<sequence length="633" mass="71830">MFVSSVLKKCVNLLSYDSTKNPYDENDCKSTSSLAPDLDHEKGDHSNNMELHPLEEHENTESHILQEQENLDSHSLQAQENIDDLALQAQENVDDLALQAQENVDDLALQAQENVDDLALQARENVDDLALQAQENVDDLALQAQENVDDLALQAQENVDDLALQARENVDDLALQAQENVDDLALQAQENVDDLALQAQENVDDLALQAQENVDDLALHAQENVDDLALQAQENVDDLALQAQENVDDLALHAQENVEIDTLQEQEDNVTTSFSCSDCTVFNKSGQSKTEGSLHVQRKKCDRPRRSVLATFDPLFVDSKTSENTLIVITEDDSILPTYNDGSDEFDFDINTLEYKFLNISEPEPSQLTYEKTDLTDKIQQLEEENASLKLQLNSSQHLNTRLELQLIENEEMAIKTQTEALEKDHAANQEIKQLKDKLEEQVLESGKSAKVLKETTQSLKQCETKLLSESLVFKNNEDNYRKVIVDYENVISSQLSELQKVNKEHNRIKKHFENLEMAFSDVHLKYERAKIIVDGYKTNEDTLRQTLTLSRENLLQSEEKYEILKVHAKEQIEKANQELHAIRDKYEAEIHKLTAVVKRLEIKVSSLEDSLDQKVKECSSLSALCDEFTGKM</sequence>
<proteinExistence type="inferred from homology"/>
<feature type="domain" description="Transforming acidic coiled-coil-containing protein C-terminal" evidence="9">
    <location>
        <begin position="497"/>
        <end position="628"/>
    </location>
</feature>
<dbReference type="GO" id="GO:0005737">
    <property type="term" value="C:cytoplasm"/>
    <property type="evidence" value="ECO:0007669"/>
    <property type="project" value="TreeGrafter"/>
</dbReference>
<name>A0AAN7ZG71_9COLE</name>
<dbReference type="PANTHER" id="PTHR13924">
    <property type="entry name" value="TRANSFORMING ACIDIC COILED-COIL CONTAINING PROTEIN 1/2"/>
    <property type="match status" value="1"/>
</dbReference>
<keyword evidence="3" id="KW-0963">Cytoplasm</keyword>
<dbReference type="GO" id="GO:0007052">
    <property type="term" value="P:mitotic spindle organization"/>
    <property type="evidence" value="ECO:0007669"/>
    <property type="project" value="InterPro"/>
</dbReference>
<comment type="similarity">
    <text evidence="2">Belongs to the TACC family.</text>
</comment>
<keyword evidence="6" id="KW-0206">Cytoskeleton</keyword>
<dbReference type="Gene3D" id="1.20.5.1230">
    <property type="entry name" value="Apolipoprotein A-I"/>
    <property type="match status" value="1"/>
</dbReference>
<reference evidence="10 11" key="1">
    <citation type="journal article" date="2024" name="Insects">
        <title>An Improved Chromosome-Level Genome Assembly of the Firefly Pyrocoelia pectoralis.</title>
        <authorList>
            <person name="Fu X."/>
            <person name="Meyer-Rochow V.B."/>
            <person name="Ballantyne L."/>
            <person name="Zhu X."/>
        </authorList>
    </citation>
    <scope>NUCLEOTIDE SEQUENCE [LARGE SCALE GENOMIC DNA]</scope>
    <source>
        <strain evidence="10">XCY_ONT2</strain>
    </source>
</reference>
<evidence type="ECO:0000256" key="2">
    <source>
        <dbReference type="ARBA" id="ARBA00009423"/>
    </source>
</evidence>
<keyword evidence="4" id="KW-0597">Phosphoprotein</keyword>
<dbReference type="InterPro" id="IPR039915">
    <property type="entry name" value="TACC"/>
</dbReference>
<evidence type="ECO:0000259" key="9">
    <source>
        <dbReference type="Pfam" id="PF05010"/>
    </source>
</evidence>
<dbReference type="Proteomes" id="UP001329430">
    <property type="component" value="Chromosome 9"/>
</dbReference>
<comment type="subcellular location">
    <subcellularLocation>
        <location evidence="1">Cytoplasm</location>
        <location evidence="1">Cytoskeleton</location>
    </subcellularLocation>
</comment>
<dbReference type="GO" id="GO:0005856">
    <property type="term" value="C:cytoskeleton"/>
    <property type="evidence" value="ECO:0007669"/>
    <property type="project" value="UniProtKB-SubCell"/>
</dbReference>
<evidence type="ECO:0000256" key="3">
    <source>
        <dbReference type="ARBA" id="ARBA00022490"/>
    </source>
</evidence>
<evidence type="ECO:0000256" key="1">
    <source>
        <dbReference type="ARBA" id="ARBA00004245"/>
    </source>
</evidence>
<accession>A0AAN7ZG71</accession>
<dbReference type="PANTHER" id="PTHR13924:SF10">
    <property type="entry name" value="TRANSFORMING ACIDIC COILED-COIL PROTEIN, ISOFORM K"/>
    <property type="match status" value="1"/>
</dbReference>
<organism evidence="10 11">
    <name type="scientific">Pyrocoelia pectoralis</name>
    <dbReference type="NCBI Taxonomy" id="417401"/>
    <lineage>
        <taxon>Eukaryota</taxon>
        <taxon>Metazoa</taxon>
        <taxon>Ecdysozoa</taxon>
        <taxon>Arthropoda</taxon>
        <taxon>Hexapoda</taxon>
        <taxon>Insecta</taxon>
        <taxon>Pterygota</taxon>
        <taxon>Neoptera</taxon>
        <taxon>Endopterygota</taxon>
        <taxon>Coleoptera</taxon>
        <taxon>Polyphaga</taxon>
        <taxon>Elateriformia</taxon>
        <taxon>Elateroidea</taxon>
        <taxon>Lampyridae</taxon>
        <taxon>Lampyrinae</taxon>
        <taxon>Pyrocoelia</taxon>
    </lineage>
</organism>
<comment type="caution">
    <text evidence="10">The sequence shown here is derived from an EMBL/GenBank/DDBJ whole genome shotgun (WGS) entry which is preliminary data.</text>
</comment>
<feature type="compositionally biased region" description="Basic and acidic residues" evidence="8">
    <location>
        <begin position="37"/>
        <end position="49"/>
    </location>
</feature>